<accession>A0A951PRP7</accession>
<protein>
    <submittedName>
        <fullName evidence="2">Alpha/beta hydrolase</fullName>
    </submittedName>
</protein>
<dbReference type="Pfam" id="PF12697">
    <property type="entry name" value="Abhydrolase_6"/>
    <property type="match status" value="1"/>
</dbReference>
<feature type="domain" description="AB hydrolase-1" evidence="1">
    <location>
        <begin position="49"/>
        <end position="299"/>
    </location>
</feature>
<keyword evidence="2" id="KW-0378">Hydrolase</keyword>
<reference evidence="2" key="2">
    <citation type="journal article" date="2022" name="Microbiol. Resour. Announc.">
        <title>Metagenome Sequencing to Explore Phylogenomics of Terrestrial Cyanobacteria.</title>
        <authorList>
            <person name="Ward R.D."/>
            <person name="Stajich J.E."/>
            <person name="Johansen J.R."/>
            <person name="Huntemann M."/>
            <person name="Clum A."/>
            <person name="Foster B."/>
            <person name="Foster B."/>
            <person name="Roux S."/>
            <person name="Palaniappan K."/>
            <person name="Varghese N."/>
            <person name="Mukherjee S."/>
            <person name="Reddy T.B.K."/>
            <person name="Daum C."/>
            <person name="Copeland A."/>
            <person name="Chen I.A."/>
            <person name="Ivanova N.N."/>
            <person name="Kyrpides N.C."/>
            <person name="Shapiro N."/>
            <person name="Eloe-Fadrosh E.A."/>
            <person name="Pietrasiak N."/>
        </authorList>
    </citation>
    <scope>NUCLEOTIDE SEQUENCE</scope>
    <source>
        <strain evidence="2">CPER-KK1</strain>
    </source>
</reference>
<dbReference type="GO" id="GO:0016787">
    <property type="term" value="F:hydrolase activity"/>
    <property type="evidence" value="ECO:0007669"/>
    <property type="project" value="UniProtKB-KW"/>
</dbReference>
<dbReference type="InterPro" id="IPR000073">
    <property type="entry name" value="AB_hydrolase_1"/>
</dbReference>
<reference evidence="2" key="1">
    <citation type="submission" date="2021-05" db="EMBL/GenBank/DDBJ databases">
        <authorList>
            <person name="Pietrasiak N."/>
            <person name="Ward R."/>
            <person name="Stajich J.E."/>
            <person name="Kurbessoian T."/>
        </authorList>
    </citation>
    <scope>NUCLEOTIDE SEQUENCE</scope>
    <source>
        <strain evidence="2">CPER-KK1</strain>
    </source>
</reference>
<dbReference type="EMBL" id="JAHHIF010000072">
    <property type="protein sequence ID" value="MBW4548825.1"/>
    <property type="molecule type" value="Genomic_DNA"/>
</dbReference>
<evidence type="ECO:0000313" key="2">
    <source>
        <dbReference type="EMBL" id="MBW4548825.1"/>
    </source>
</evidence>
<comment type="caution">
    <text evidence="2">The sequence shown here is derived from an EMBL/GenBank/DDBJ whole genome shotgun (WGS) entry which is preliminary data.</text>
</comment>
<dbReference type="AlphaFoldDB" id="A0A951PRP7"/>
<dbReference type="Gene3D" id="3.40.50.1820">
    <property type="entry name" value="alpha/beta hydrolase"/>
    <property type="match status" value="1"/>
</dbReference>
<dbReference type="PANTHER" id="PTHR46438:SF2">
    <property type="entry name" value="ALPHA_BETA-HYDROLASES SUPERFAMILY PROTEIN"/>
    <property type="match status" value="1"/>
</dbReference>
<dbReference type="PANTHER" id="PTHR46438">
    <property type="entry name" value="ALPHA/BETA-HYDROLASES SUPERFAMILY PROTEIN"/>
    <property type="match status" value="1"/>
</dbReference>
<dbReference type="InterPro" id="IPR029058">
    <property type="entry name" value="AB_hydrolase_fold"/>
</dbReference>
<gene>
    <name evidence="2" type="ORF">KME25_31130</name>
</gene>
<sequence length="317" mass="35568">MPPNSPVPESLKTKDITALPSLFYTWQDYRCGYELLTSGDSTTDKGVPLVLLHPIGVGLSRNFWQRFCQEWCQSGYDNPVYNPDLLGCGESDMPRIAYTPADWAKQLQYFLQTVVKKPVVVLAQGAEVVVALALVQQQTEPNYIKGLVLAGPPAWAVMTEESPSWQQRVTWNVLDSPVGNAFYRYARRRQFLRSFSERQLFADRSDVDVQWLDTLLAGAANPASHYAVFSFLAGFWRQNYEKAIASISQPTLVVVGEEATSISRSGQAETPEQRLAQYLKHLPQGQGCQIPGRNVLPYESTTEFVSVVAEFVKQFKC</sequence>
<evidence type="ECO:0000259" key="1">
    <source>
        <dbReference type="Pfam" id="PF12697"/>
    </source>
</evidence>
<dbReference type="SUPFAM" id="SSF53474">
    <property type="entry name" value="alpha/beta-Hydrolases"/>
    <property type="match status" value="1"/>
</dbReference>
<proteinExistence type="predicted"/>
<name>A0A951PRP7_9CYAN</name>
<evidence type="ECO:0000313" key="3">
    <source>
        <dbReference type="Proteomes" id="UP000753908"/>
    </source>
</evidence>
<dbReference type="Proteomes" id="UP000753908">
    <property type="component" value="Unassembled WGS sequence"/>
</dbReference>
<organism evidence="2 3">
    <name type="scientific">Symplocastrum torsivum CPER-KK1</name>
    <dbReference type="NCBI Taxonomy" id="450513"/>
    <lineage>
        <taxon>Bacteria</taxon>
        <taxon>Bacillati</taxon>
        <taxon>Cyanobacteriota</taxon>
        <taxon>Cyanophyceae</taxon>
        <taxon>Oscillatoriophycideae</taxon>
        <taxon>Oscillatoriales</taxon>
        <taxon>Microcoleaceae</taxon>
        <taxon>Symplocastrum</taxon>
    </lineage>
</organism>